<evidence type="ECO:0000313" key="2">
    <source>
        <dbReference type="EMBL" id="PWV74444.1"/>
    </source>
</evidence>
<feature type="region of interest" description="Disordered" evidence="1">
    <location>
        <begin position="158"/>
        <end position="178"/>
    </location>
</feature>
<organism evidence="2 3">
    <name type="scientific">Nocardia neocaledoniensis</name>
    <dbReference type="NCBI Taxonomy" id="236511"/>
    <lineage>
        <taxon>Bacteria</taxon>
        <taxon>Bacillati</taxon>
        <taxon>Actinomycetota</taxon>
        <taxon>Actinomycetes</taxon>
        <taxon>Mycobacteriales</taxon>
        <taxon>Nocardiaceae</taxon>
        <taxon>Nocardia</taxon>
    </lineage>
</organism>
<protein>
    <submittedName>
        <fullName evidence="2">Uncharacterized protein</fullName>
    </submittedName>
</protein>
<reference evidence="2 3" key="1">
    <citation type="submission" date="2018-05" db="EMBL/GenBank/DDBJ databases">
        <title>Genomic Encyclopedia of Type Strains, Phase IV (KMG-IV): sequencing the most valuable type-strain genomes for metagenomic binning, comparative biology and taxonomic classification.</title>
        <authorList>
            <person name="Goeker M."/>
        </authorList>
    </citation>
    <scope>NUCLEOTIDE SEQUENCE [LARGE SCALE GENOMIC DNA]</scope>
    <source>
        <strain evidence="2 3">DSM 44717</strain>
    </source>
</reference>
<comment type="caution">
    <text evidence="2">The sequence shown here is derived from an EMBL/GenBank/DDBJ whole genome shotgun (WGS) entry which is preliminary data.</text>
</comment>
<dbReference type="EMBL" id="QGTL01000006">
    <property type="protein sequence ID" value="PWV74444.1"/>
    <property type="molecule type" value="Genomic_DNA"/>
</dbReference>
<gene>
    <name evidence="2" type="ORF">DFR69_106255</name>
</gene>
<keyword evidence="3" id="KW-1185">Reference proteome</keyword>
<name>A0A317NIG2_9NOCA</name>
<dbReference type="AlphaFoldDB" id="A0A317NIG2"/>
<proteinExistence type="predicted"/>
<evidence type="ECO:0000256" key="1">
    <source>
        <dbReference type="SAM" id="MobiDB-lite"/>
    </source>
</evidence>
<accession>A0A317NIG2</accession>
<sequence>MVRQRCKAVVALRGCRYRRCDACRSHNRADLRQPPRRILLESDRRDGAPARVSVRHPRRFECHHDDRDDGRTCLPTSRHGGRVRVARHCHSDAIFRTPGRATPRNDHIGESLDRCCVCAVDALVSSVDHVASLGQESTADRRLPRRCGAPTRSYCDPVPHKAADGPMHGRDTSDSNDRMEAGDTAVEVAFRFPPLVRACFRGGPGIYRKWRCFSRRGAASFGSGRMIGRWAACASGPSAATGSDVAHTSSTVDVVLVRSGLQSCVEAGFDPSRSVRFHRRCSLPTAA</sequence>
<evidence type="ECO:0000313" key="3">
    <source>
        <dbReference type="Proteomes" id="UP000246410"/>
    </source>
</evidence>
<dbReference type="Proteomes" id="UP000246410">
    <property type="component" value="Unassembled WGS sequence"/>
</dbReference>